<evidence type="ECO:0000313" key="3">
    <source>
        <dbReference type="EMBL" id="RKQ90219.1"/>
    </source>
</evidence>
<dbReference type="Proteomes" id="UP000278962">
    <property type="component" value="Unassembled WGS sequence"/>
</dbReference>
<dbReference type="RefSeq" id="WP_121246594.1">
    <property type="nucleotide sequence ID" value="NZ_RBIL01000001.1"/>
</dbReference>
<gene>
    <name evidence="3" type="ORF">C8N24_0018</name>
</gene>
<comment type="caution">
    <text evidence="3">The sequence shown here is derived from an EMBL/GenBank/DDBJ whole genome shotgun (WGS) entry which is preliminary data.</text>
</comment>
<accession>A0A660L6U5</accession>
<feature type="transmembrane region" description="Helical" evidence="2">
    <location>
        <begin position="35"/>
        <end position="53"/>
    </location>
</feature>
<dbReference type="OrthoDB" id="3751446at2"/>
<keyword evidence="4" id="KW-1185">Reference proteome</keyword>
<keyword evidence="2" id="KW-0812">Transmembrane</keyword>
<proteinExistence type="predicted"/>
<sequence length="383" mass="41283">MNAWDSLEDELRAATRRAGARRFPRFAPHRRRGPWLALAAGLAAAVVVLLVVVRGDGPGTIPADERSVGTTTATPSGTPTGLRLSQTPVPADQLAAFAVLRRPQTRDERSDVLALLEDLVQRHDGIRANGIRVLSRARGEIVALVPLERGPFGRDRSKDVLDPLCLLRGAQSVGYGLTCGTLAEVLSGRVRWTRPPAGLAPDFAARVRLRVRGGRTITLTPRNNYYDAAAVDPSLVGIQPPRWLNAQGSEYRPTTTPPTAPGGAGRSMPELAPSDLRATPVAPGDSSLKKALSLLDDRHEVVRAWKVRGLQGHVLLTRKGAEWCLSVPDPLTDQPDVERGVGCVPDTRFQSRGAYVGLTPSDGKNGISVTVQPDLKTIRIRQR</sequence>
<keyword evidence="2" id="KW-0472">Membrane</keyword>
<name>A0A660L6U5_9ACTN</name>
<evidence type="ECO:0000256" key="1">
    <source>
        <dbReference type="SAM" id="MobiDB-lite"/>
    </source>
</evidence>
<feature type="compositionally biased region" description="Low complexity" evidence="1">
    <location>
        <begin position="69"/>
        <end position="81"/>
    </location>
</feature>
<evidence type="ECO:0000256" key="2">
    <source>
        <dbReference type="SAM" id="Phobius"/>
    </source>
</evidence>
<feature type="region of interest" description="Disordered" evidence="1">
    <location>
        <begin position="246"/>
        <end position="271"/>
    </location>
</feature>
<protein>
    <submittedName>
        <fullName evidence="3">Uncharacterized protein</fullName>
    </submittedName>
</protein>
<feature type="region of interest" description="Disordered" evidence="1">
    <location>
        <begin position="60"/>
        <end position="85"/>
    </location>
</feature>
<keyword evidence="2" id="KW-1133">Transmembrane helix</keyword>
<dbReference type="AlphaFoldDB" id="A0A660L6U5"/>
<evidence type="ECO:0000313" key="4">
    <source>
        <dbReference type="Proteomes" id="UP000278962"/>
    </source>
</evidence>
<dbReference type="EMBL" id="RBIL01000001">
    <property type="protein sequence ID" value="RKQ90219.1"/>
    <property type="molecule type" value="Genomic_DNA"/>
</dbReference>
<organism evidence="3 4">
    <name type="scientific">Solirubrobacter pauli</name>
    <dbReference type="NCBI Taxonomy" id="166793"/>
    <lineage>
        <taxon>Bacteria</taxon>
        <taxon>Bacillati</taxon>
        <taxon>Actinomycetota</taxon>
        <taxon>Thermoleophilia</taxon>
        <taxon>Solirubrobacterales</taxon>
        <taxon>Solirubrobacteraceae</taxon>
        <taxon>Solirubrobacter</taxon>
    </lineage>
</organism>
<reference evidence="3 4" key="1">
    <citation type="submission" date="2018-10" db="EMBL/GenBank/DDBJ databases">
        <title>Genomic Encyclopedia of Archaeal and Bacterial Type Strains, Phase II (KMG-II): from individual species to whole genera.</title>
        <authorList>
            <person name="Goeker M."/>
        </authorList>
    </citation>
    <scope>NUCLEOTIDE SEQUENCE [LARGE SCALE GENOMIC DNA]</scope>
    <source>
        <strain evidence="3 4">DSM 14954</strain>
    </source>
</reference>